<keyword evidence="1" id="KW-0285">Flavoprotein</keyword>
<evidence type="ECO:0000256" key="3">
    <source>
        <dbReference type="SAM" id="MobiDB-lite"/>
    </source>
</evidence>
<keyword evidence="2" id="KW-0560">Oxidoreductase</keyword>
<name>A0AAJ6CTJ5_9CHLR</name>
<evidence type="ECO:0000313" key="7">
    <source>
        <dbReference type="EMBL" id="WFG39667.1"/>
    </source>
</evidence>
<evidence type="ECO:0000259" key="5">
    <source>
        <dbReference type="Pfam" id="PF02910"/>
    </source>
</evidence>
<dbReference type="Gene3D" id="1.20.58.100">
    <property type="entry name" value="Fumarate reductase/succinate dehydrogenase flavoprotein-like, C-terminal domain"/>
    <property type="match status" value="1"/>
</dbReference>
<evidence type="ECO:0000313" key="9">
    <source>
        <dbReference type="Proteomes" id="UP001321249"/>
    </source>
</evidence>
<dbReference type="GO" id="GO:0016491">
    <property type="term" value="F:oxidoreductase activity"/>
    <property type="evidence" value="ECO:0007669"/>
    <property type="project" value="UniProtKB-KW"/>
</dbReference>
<feature type="region of interest" description="Disordered" evidence="3">
    <location>
        <begin position="323"/>
        <end position="348"/>
    </location>
</feature>
<accession>A0AAJ6CTJ5</accession>
<dbReference type="InterPro" id="IPR015939">
    <property type="entry name" value="Fum_Rdtase/Succ_DH_flav-like_C"/>
</dbReference>
<dbReference type="Pfam" id="PF02910">
    <property type="entry name" value="Succ_DH_flav_C"/>
    <property type="match status" value="1"/>
</dbReference>
<keyword evidence="8" id="KW-1185">Reference proteome</keyword>
<dbReference type="PANTHER" id="PTHR11632">
    <property type="entry name" value="SUCCINATE DEHYDROGENASE 2 FLAVOPROTEIN SUBUNIT"/>
    <property type="match status" value="1"/>
</dbReference>
<dbReference type="InterPro" id="IPR003953">
    <property type="entry name" value="FAD-dep_OxRdtase_2_FAD-bd"/>
</dbReference>
<dbReference type="SUPFAM" id="SSF51905">
    <property type="entry name" value="FAD/NAD(P)-binding domain"/>
    <property type="match status" value="1"/>
</dbReference>
<dbReference type="PANTHER" id="PTHR11632:SF51">
    <property type="entry name" value="SUCCINATE DEHYDROGENASE [UBIQUINONE] FLAVOPROTEIN SUBUNIT, MITOCHONDRIAL"/>
    <property type="match status" value="1"/>
</dbReference>
<feature type="domain" description="Fumarate reductase/succinate dehydrogenase flavoprotein-like C-terminal" evidence="5">
    <location>
        <begin position="225"/>
        <end position="323"/>
    </location>
</feature>
<gene>
    <name evidence="6" type="ORF">GKO46_00670</name>
    <name evidence="7" type="ORF">GKO48_08555</name>
</gene>
<evidence type="ECO:0000313" key="6">
    <source>
        <dbReference type="EMBL" id="MDG0865584.1"/>
    </source>
</evidence>
<sequence length="348" mass="38617">MNIEFMQYMVREVKGTPPMGGGPWWTLNPVLRNRNGEEFLQKYLPAGITVEEVYEQRTHHYPYSTRDISKWLDIAIQCEIRSGNGNERNAIYVDFSGVDITTAKPARPQHHPPVEGIELGDEIIDIAHSAHAINGGIRVDEFGESTVPGLFAVGETIAGPHGADRLGGGMLAACNVFGKRAGEKAAERARSEGSREFNESALEPVMNRINQFGNGSGEGSWFDVRKSLKATAGNSLIAVRSANLLEQMRDNCSTLRYEQLLDVAIDNRQDLLRVLETDNLVFTADLMALTALHRTESRGSHYREDHPERSDENWDKSIFWKLGADGEPQPTAGKYRQDPEGSIQVAPV</sequence>
<dbReference type="InterPro" id="IPR036188">
    <property type="entry name" value="FAD/NAD-bd_sf"/>
</dbReference>
<reference evidence="8" key="3">
    <citation type="submission" date="2023-06" db="EMBL/GenBank/DDBJ databases">
        <title>Pangenomics reveal diversification of enzyme families and niche specialization in globally abundant SAR202 bacteria.</title>
        <authorList>
            <person name="Saw J.H.W."/>
        </authorList>
    </citation>
    <scope>NUCLEOTIDE SEQUENCE [LARGE SCALE GENOMIC DNA]</scope>
    <source>
        <strain evidence="8">JH1073</strain>
    </source>
</reference>
<dbReference type="Pfam" id="PF00890">
    <property type="entry name" value="FAD_binding_2"/>
    <property type="match status" value="1"/>
</dbReference>
<dbReference type="Proteomes" id="UP001219901">
    <property type="component" value="Chromosome"/>
</dbReference>
<feature type="domain" description="FAD-dependent oxidoreductase 2 FAD-binding" evidence="4">
    <location>
        <begin position="71"/>
        <end position="170"/>
    </location>
</feature>
<dbReference type="InterPro" id="IPR037099">
    <property type="entry name" value="Fum_R/Succ_DH_flav-like_C_sf"/>
</dbReference>
<dbReference type="InterPro" id="IPR030664">
    <property type="entry name" value="SdhA/FrdA/AprA"/>
</dbReference>
<evidence type="ECO:0000313" key="8">
    <source>
        <dbReference type="Proteomes" id="UP001219901"/>
    </source>
</evidence>
<dbReference type="AlphaFoldDB" id="A0AAJ6CTJ5"/>
<dbReference type="EMBL" id="WMBE01000001">
    <property type="protein sequence ID" value="MDG0865584.1"/>
    <property type="molecule type" value="Genomic_DNA"/>
</dbReference>
<proteinExistence type="predicted"/>
<dbReference type="Gene3D" id="3.50.50.60">
    <property type="entry name" value="FAD/NAD(P)-binding domain"/>
    <property type="match status" value="1"/>
</dbReference>
<evidence type="ECO:0000256" key="1">
    <source>
        <dbReference type="ARBA" id="ARBA00022630"/>
    </source>
</evidence>
<evidence type="ECO:0000259" key="4">
    <source>
        <dbReference type="Pfam" id="PF00890"/>
    </source>
</evidence>
<organism evidence="7 8">
    <name type="scientific">Candidatus Lucifugimonas marina</name>
    <dbReference type="NCBI Taxonomy" id="3038979"/>
    <lineage>
        <taxon>Bacteria</taxon>
        <taxon>Bacillati</taxon>
        <taxon>Chloroflexota</taxon>
        <taxon>Dehalococcoidia</taxon>
        <taxon>SAR202 cluster</taxon>
        <taxon>Candidatus Lucifugimonadales</taxon>
        <taxon>Candidatus Lucifugimonadaceae</taxon>
        <taxon>Candidatus Lucifugimonas</taxon>
    </lineage>
</organism>
<evidence type="ECO:0000256" key="2">
    <source>
        <dbReference type="ARBA" id="ARBA00023002"/>
    </source>
</evidence>
<dbReference type="SUPFAM" id="SSF46977">
    <property type="entry name" value="Succinate dehydrogenase/fumarate reductase flavoprotein C-terminal domain"/>
    <property type="match status" value="1"/>
</dbReference>
<dbReference type="EMBL" id="CP046147">
    <property type="protein sequence ID" value="WFG39667.1"/>
    <property type="molecule type" value="Genomic_DNA"/>
</dbReference>
<protein>
    <submittedName>
        <fullName evidence="7">FAD-binding protein</fullName>
    </submittedName>
</protein>
<dbReference type="Proteomes" id="UP001321249">
    <property type="component" value="Unassembled WGS sequence"/>
</dbReference>
<reference evidence="7" key="2">
    <citation type="journal article" date="2023" name="Nat. Commun.">
        <title>Cultivation of marine bacteria of the SAR202 clade.</title>
        <authorList>
            <person name="Lim Y."/>
            <person name="Seo J.H."/>
            <person name="Giovannoni S.J."/>
            <person name="Kang I."/>
            <person name="Cho J.C."/>
        </authorList>
    </citation>
    <scope>NUCLEOTIDE SEQUENCE</scope>
    <source>
        <strain evidence="7">JH1073</strain>
    </source>
</reference>
<reference evidence="8 9" key="1">
    <citation type="submission" date="2019-11" db="EMBL/GenBank/DDBJ databases">
        <authorList>
            <person name="Cho J.-C."/>
        </authorList>
    </citation>
    <scope>NUCLEOTIDE SEQUENCE [LARGE SCALE GENOMIC DNA]</scope>
    <source>
        <strain evidence="7 8">JH1073</strain>
        <strain evidence="6 9">JH702</strain>
    </source>
</reference>